<dbReference type="GO" id="GO:0005524">
    <property type="term" value="F:ATP binding"/>
    <property type="evidence" value="ECO:0007669"/>
    <property type="project" value="UniProtKB-UniRule"/>
</dbReference>
<feature type="binding site" evidence="6">
    <location>
        <position position="82"/>
    </location>
    <ligand>
        <name>ATP</name>
        <dbReference type="ChEBI" id="CHEBI:30616"/>
    </ligand>
</feature>
<dbReference type="GO" id="GO:0005886">
    <property type="term" value="C:plasma membrane"/>
    <property type="evidence" value="ECO:0007669"/>
    <property type="project" value="TreeGrafter"/>
</dbReference>
<sequence>MAIPSTAYFLWRWMTKKRANKSKKSLPSKNLNDVKLHELPTFSLEELATATNNFHVANMLGRGGFGIVYKGKLHDGQEIAVKRLSRSSGQGLEEFMNEEWKLWKDENSMALVDPAIWDPSFQLEMLRCIHVGLLCLQDSTS</sequence>
<accession>A0A8J4RTS1</accession>
<keyword evidence="2" id="KW-0808">Transferase</keyword>
<evidence type="ECO:0000256" key="2">
    <source>
        <dbReference type="ARBA" id="ARBA00022679"/>
    </source>
</evidence>
<evidence type="ECO:0000313" key="9">
    <source>
        <dbReference type="Proteomes" id="UP000737018"/>
    </source>
</evidence>
<keyword evidence="1" id="KW-0723">Serine/threonine-protein kinase</keyword>
<dbReference type="InterPro" id="IPR000719">
    <property type="entry name" value="Prot_kinase_dom"/>
</dbReference>
<dbReference type="GO" id="GO:0004674">
    <property type="term" value="F:protein serine/threonine kinase activity"/>
    <property type="evidence" value="ECO:0007669"/>
    <property type="project" value="UniProtKB-KW"/>
</dbReference>
<comment type="caution">
    <text evidence="8">The sequence shown here is derived from an EMBL/GenBank/DDBJ whole genome shotgun (WGS) entry which is preliminary data.</text>
</comment>
<evidence type="ECO:0000256" key="1">
    <source>
        <dbReference type="ARBA" id="ARBA00022527"/>
    </source>
</evidence>
<dbReference type="SUPFAM" id="SSF56112">
    <property type="entry name" value="Protein kinase-like (PK-like)"/>
    <property type="match status" value="1"/>
</dbReference>
<keyword evidence="9" id="KW-1185">Reference proteome</keyword>
<evidence type="ECO:0000313" key="8">
    <source>
        <dbReference type="EMBL" id="KAF3973355.1"/>
    </source>
</evidence>
<gene>
    <name evidence="8" type="ORF">CMV_003213</name>
</gene>
<organism evidence="8 9">
    <name type="scientific">Castanea mollissima</name>
    <name type="common">Chinese chestnut</name>
    <dbReference type="NCBI Taxonomy" id="60419"/>
    <lineage>
        <taxon>Eukaryota</taxon>
        <taxon>Viridiplantae</taxon>
        <taxon>Streptophyta</taxon>
        <taxon>Embryophyta</taxon>
        <taxon>Tracheophyta</taxon>
        <taxon>Spermatophyta</taxon>
        <taxon>Magnoliopsida</taxon>
        <taxon>eudicotyledons</taxon>
        <taxon>Gunneridae</taxon>
        <taxon>Pentapetalae</taxon>
        <taxon>rosids</taxon>
        <taxon>fabids</taxon>
        <taxon>Fagales</taxon>
        <taxon>Fagaceae</taxon>
        <taxon>Castanea</taxon>
    </lineage>
</organism>
<evidence type="ECO:0000256" key="5">
    <source>
        <dbReference type="ARBA" id="ARBA00022840"/>
    </source>
</evidence>
<reference evidence="8" key="1">
    <citation type="submission" date="2020-03" db="EMBL/GenBank/DDBJ databases">
        <title>Castanea mollissima Vanexum genome sequencing.</title>
        <authorList>
            <person name="Staton M."/>
        </authorList>
    </citation>
    <scope>NUCLEOTIDE SEQUENCE</scope>
    <source>
        <tissue evidence="8">Leaf</tissue>
    </source>
</reference>
<name>A0A8J4RTS1_9ROSI</name>
<dbReference type="Gene3D" id="3.30.200.20">
    <property type="entry name" value="Phosphorylase Kinase, domain 1"/>
    <property type="match status" value="1"/>
</dbReference>
<proteinExistence type="predicted"/>
<dbReference type="OrthoDB" id="688481at2759"/>
<keyword evidence="5 6" id="KW-0067">ATP-binding</keyword>
<dbReference type="EMBL" id="JRKL02000252">
    <property type="protein sequence ID" value="KAF3973355.1"/>
    <property type="molecule type" value="Genomic_DNA"/>
</dbReference>
<dbReference type="PANTHER" id="PTHR27002:SF1082">
    <property type="entry name" value="OS06G0693000 PROTEIN"/>
    <property type="match status" value="1"/>
</dbReference>
<evidence type="ECO:0000256" key="4">
    <source>
        <dbReference type="ARBA" id="ARBA00022777"/>
    </source>
</evidence>
<dbReference type="PROSITE" id="PS00107">
    <property type="entry name" value="PROTEIN_KINASE_ATP"/>
    <property type="match status" value="1"/>
</dbReference>
<evidence type="ECO:0000259" key="7">
    <source>
        <dbReference type="PROSITE" id="PS50011"/>
    </source>
</evidence>
<protein>
    <recommendedName>
        <fullName evidence="7">Protein kinase domain-containing protein</fullName>
    </recommendedName>
</protein>
<feature type="domain" description="Protein kinase" evidence="7">
    <location>
        <begin position="54"/>
        <end position="141"/>
    </location>
</feature>
<evidence type="ECO:0000256" key="3">
    <source>
        <dbReference type="ARBA" id="ARBA00022741"/>
    </source>
</evidence>
<dbReference type="PROSITE" id="PS50011">
    <property type="entry name" value="PROTEIN_KINASE_DOM"/>
    <property type="match status" value="1"/>
</dbReference>
<dbReference type="AlphaFoldDB" id="A0A8J4RTS1"/>
<evidence type="ECO:0000256" key="6">
    <source>
        <dbReference type="PROSITE-ProRule" id="PRU10141"/>
    </source>
</evidence>
<dbReference type="InterPro" id="IPR011009">
    <property type="entry name" value="Kinase-like_dom_sf"/>
</dbReference>
<keyword evidence="4" id="KW-0418">Kinase</keyword>
<dbReference type="Proteomes" id="UP000737018">
    <property type="component" value="Unassembled WGS sequence"/>
</dbReference>
<dbReference type="InterPro" id="IPR017441">
    <property type="entry name" value="Protein_kinase_ATP_BS"/>
</dbReference>
<keyword evidence="3 6" id="KW-0547">Nucleotide-binding</keyword>
<dbReference type="PANTHER" id="PTHR27002">
    <property type="entry name" value="RECEPTOR-LIKE SERINE/THREONINE-PROTEIN KINASE SD1-8"/>
    <property type="match status" value="1"/>
</dbReference>